<dbReference type="AlphaFoldDB" id="A0A6J4PZY3"/>
<reference evidence="3" key="1">
    <citation type="submission" date="2020-02" db="EMBL/GenBank/DDBJ databases">
        <authorList>
            <person name="Meier V. D."/>
        </authorList>
    </citation>
    <scope>NUCLEOTIDE SEQUENCE</scope>
    <source>
        <strain evidence="3">AVDCRST_MAG37</strain>
    </source>
</reference>
<sequence>MATRARGRPYGGVITAVQRGATKLHSFVYRATSGRLGGYLAGGPVLLLTTTGRKSGEERTVPLLYIRDGESFVVVASNGGTATYPAWWSNLRANPGATLEVGGRRLRVRAEEAGPEEKKRLWPRLVEMYGGYESYRRRTDREIPVVLLQPAQGG</sequence>
<dbReference type="Gene3D" id="2.30.110.10">
    <property type="entry name" value="Electron Transport, Fmn-binding Protein, Chain A"/>
    <property type="match status" value="1"/>
</dbReference>
<dbReference type="InterPro" id="IPR004378">
    <property type="entry name" value="F420H2_quin_Rdtase"/>
</dbReference>
<protein>
    <recommendedName>
        <fullName evidence="4">AclJ</fullName>
    </recommendedName>
</protein>
<dbReference type="InterPro" id="IPR012349">
    <property type="entry name" value="Split_barrel_FMN-bd"/>
</dbReference>
<name>A0A6J4PZY3_9ACTN</name>
<proteinExistence type="inferred from homology"/>
<dbReference type="GO" id="GO:0005886">
    <property type="term" value="C:plasma membrane"/>
    <property type="evidence" value="ECO:0007669"/>
    <property type="project" value="TreeGrafter"/>
</dbReference>
<comment type="similarity">
    <text evidence="1">Belongs to the F420H(2)-dependent quinone reductase family.</text>
</comment>
<comment type="catalytic activity">
    <reaction evidence="2">
        <text>oxidized coenzyme F420-(gamma-L-Glu)(n) + a quinol + H(+) = reduced coenzyme F420-(gamma-L-Glu)(n) + a quinone</text>
        <dbReference type="Rhea" id="RHEA:39663"/>
        <dbReference type="Rhea" id="RHEA-COMP:12939"/>
        <dbReference type="Rhea" id="RHEA-COMP:14378"/>
        <dbReference type="ChEBI" id="CHEBI:15378"/>
        <dbReference type="ChEBI" id="CHEBI:24646"/>
        <dbReference type="ChEBI" id="CHEBI:132124"/>
        <dbReference type="ChEBI" id="CHEBI:133980"/>
        <dbReference type="ChEBI" id="CHEBI:139511"/>
    </reaction>
</comment>
<evidence type="ECO:0000313" key="3">
    <source>
        <dbReference type="EMBL" id="CAA9426863.1"/>
    </source>
</evidence>
<dbReference type="NCBIfam" id="TIGR00026">
    <property type="entry name" value="hi_GC_TIGR00026"/>
    <property type="match status" value="1"/>
</dbReference>
<dbReference type="PANTHER" id="PTHR39428">
    <property type="entry name" value="F420H(2)-DEPENDENT QUINONE REDUCTASE RV1261C"/>
    <property type="match status" value="1"/>
</dbReference>
<evidence type="ECO:0000256" key="2">
    <source>
        <dbReference type="ARBA" id="ARBA00049106"/>
    </source>
</evidence>
<dbReference type="GO" id="GO:0016491">
    <property type="term" value="F:oxidoreductase activity"/>
    <property type="evidence" value="ECO:0007669"/>
    <property type="project" value="InterPro"/>
</dbReference>
<dbReference type="EMBL" id="CADCVD010000017">
    <property type="protein sequence ID" value="CAA9426863.1"/>
    <property type="molecule type" value="Genomic_DNA"/>
</dbReference>
<organism evidence="3">
    <name type="scientific">uncultured Rubrobacteraceae bacterium</name>
    <dbReference type="NCBI Taxonomy" id="349277"/>
    <lineage>
        <taxon>Bacteria</taxon>
        <taxon>Bacillati</taxon>
        <taxon>Actinomycetota</taxon>
        <taxon>Rubrobacteria</taxon>
        <taxon>Rubrobacterales</taxon>
        <taxon>Rubrobacteraceae</taxon>
        <taxon>environmental samples</taxon>
    </lineage>
</organism>
<gene>
    <name evidence="3" type="ORF">AVDCRST_MAG37-331</name>
</gene>
<dbReference type="Pfam" id="PF04075">
    <property type="entry name" value="F420H2_quin_red"/>
    <property type="match status" value="1"/>
</dbReference>
<evidence type="ECO:0000256" key="1">
    <source>
        <dbReference type="ARBA" id="ARBA00008710"/>
    </source>
</evidence>
<dbReference type="SUPFAM" id="SSF50475">
    <property type="entry name" value="FMN-binding split barrel"/>
    <property type="match status" value="1"/>
</dbReference>
<evidence type="ECO:0008006" key="4">
    <source>
        <dbReference type="Google" id="ProtNLM"/>
    </source>
</evidence>
<accession>A0A6J4PZY3</accession>
<dbReference type="GO" id="GO:0070967">
    <property type="term" value="F:coenzyme F420 binding"/>
    <property type="evidence" value="ECO:0007669"/>
    <property type="project" value="TreeGrafter"/>
</dbReference>
<dbReference type="PANTHER" id="PTHR39428:SF3">
    <property type="entry name" value="DEAZAFLAVIN-DEPENDENT NITROREDUCTASE"/>
    <property type="match status" value="1"/>
</dbReference>